<dbReference type="InterPro" id="IPR004143">
    <property type="entry name" value="BPL_LPL_catalytic"/>
</dbReference>
<keyword evidence="1 3" id="KW-0436">Ligase</keyword>
<gene>
    <name evidence="3" type="ORF">HQM25_12195</name>
</gene>
<evidence type="ECO:0000313" key="3">
    <source>
        <dbReference type="EMBL" id="QKJ20039.1"/>
    </source>
</evidence>
<evidence type="ECO:0000259" key="2">
    <source>
        <dbReference type="PROSITE" id="PS51733"/>
    </source>
</evidence>
<dbReference type="EMBL" id="CP054038">
    <property type="protein sequence ID" value="QKJ20039.1"/>
    <property type="molecule type" value="Genomic_DNA"/>
</dbReference>
<dbReference type="Gene3D" id="3.30.930.10">
    <property type="entry name" value="Bira Bifunctional Protein, Domain 2"/>
    <property type="match status" value="1"/>
</dbReference>
<dbReference type="PANTHER" id="PTHR12835">
    <property type="entry name" value="BIOTIN PROTEIN LIGASE"/>
    <property type="match status" value="1"/>
</dbReference>
<protein>
    <submittedName>
        <fullName evidence="3">Biotin--[acetyl-CoA-carboxylase] ligase</fullName>
        <ecNumber evidence="3">6.3.4.15</ecNumber>
    </submittedName>
</protein>
<proteinExistence type="predicted"/>
<dbReference type="AlphaFoldDB" id="A0A7D4Q8P6"/>
<dbReference type="CDD" id="cd16442">
    <property type="entry name" value="BPL"/>
    <property type="match status" value="1"/>
</dbReference>
<feature type="domain" description="BPL/LPL catalytic" evidence="2">
    <location>
        <begin position="3"/>
        <end position="195"/>
    </location>
</feature>
<sequence length="265" mass="26908">MTLPTEGLPLAAALSPRVQVIESTGSTNADLVRHVHDDPANWPHLSVLVTDDQTAGRGRLDRVWVAPAGAALAVSVVVDASALPPSARGWIPLAAGAAMTRAVAEQVAPAATTVRLKWPNDVLVDGAKICGILAEAVLGHPETVIVGAGVNTAMTMDQFPVPTATSFAAHGLVADVDRLLADYLRALDEQLSALAAAGGDAAASGVMEGVEALCGTLGADIVVSLPDGTVLEGRGRRLDVDGRLVVASPLGTEAVVAAGDVVHVR</sequence>
<evidence type="ECO:0000313" key="4">
    <source>
        <dbReference type="Proteomes" id="UP000502498"/>
    </source>
</evidence>
<dbReference type="PANTHER" id="PTHR12835:SF5">
    <property type="entry name" value="BIOTIN--PROTEIN LIGASE"/>
    <property type="match status" value="1"/>
</dbReference>
<dbReference type="InterPro" id="IPR045864">
    <property type="entry name" value="aa-tRNA-synth_II/BPL/LPL"/>
</dbReference>
<dbReference type="EC" id="6.3.4.15" evidence="3"/>
<dbReference type="SUPFAM" id="SSF55681">
    <property type="entry name" value="Class II aaRS and biotin synthetases"/>
    <property type="match status" value="1"/>
</dbReference>
<dbReference type="PROSITE" id="PS51733">
    <property type="entry name" value="BPL_LPL_CATALYTIC"/>
    <property type="match status" value="1"/>
</dbReference>
<accession>A0A7D4Q8P6</accession>
<dbReference type="RefSeq" id="WP_172990475.1">
    <property type="nucleotide sequence ID" value="NZ_CP054038.1"/>
</dbReference>
<reference evidence="3 4" key="1">
    <citation type="submission" date="2020-05" db="EMBL/GenBank/DDBJ databases">
        <title>Strain PA2F3 complete genome.</title>
        <authorList>
            <person name="Kim Y.-S."/>
            <person name="Kim S.-J."/>
            <person name="Jung H.-k."/>
            <person name="Kim S.-E."/>
            <person name="Kim K.-H."/>
        </authorList>
    </citation>
    <scope>NUCLEOTIDE SEQUENCE [LARGE SCALE GENOMIC DNA]</scope>
    <source>
        <strain evidence="3 4">PA2F3</strain>
    </source>
</reference>
<dbReference type="GO" id="GO:0005737">
    <property type="term" value="C:cytoplasm"/>
    <property type="evidence" value="ECO:0007669"/>
    <property type="project" value="TreeGrafter"/>
</dbReference>
<dbReference type="GO" id="GO:0004077">
    <property type="term" value="F:biotin--[biotin carboxyl-carrier protein] ligase activity"/>
    <property type="evidence" value="ECO:0007669"/>
    <property type="project" value="UniProtKB-EC"/>
</dbReference>
<dbReference type="Proteomes" id="UP000502498">
    <property type="component" value="Chromosome"/>
</dbReference>
<evidence type="ECO:0000256" key="1">
    <source>
        <dbReference type="ARBA" id="ARBA00022598"/>
    </source>
</evidence>
<dbReference type="Gene3D" id="2.30.30.100">
    <property type="match status" value="1"/>
</dbReference>
<dbReference type="Pfam" id="PF03099">
    <property type="entry name" value="BPL_LplA_LipB"/>
    <property type="match status" value="1"/>
</dbReference>
<dbReference type="InterPro" id="IPR004408">
    <property type="entry name" value="Biotin_CoA_COase_ligase"/>
</dbReference>
<organism evidence="3 4">
    <name type="scientific">Microbacterium hominis</name>
    <dbReference type="NCBI Taxonomy" id="162426"/>
    <lineage>
        <taxon>Bacteria</taxon>
        <taxon>Bacillati</taxon>
        <taxon>Actinomycetota</taxon>
        <taxon>Actinomycetes</taxon>
        <taxon>Micrococcales</taxon>
        <taxon>Microbacteriaceae</taxon>
        <taxon>Microbacterium</taxon>
    </lineage>
</organism>
<dbReference type="NCBIfam" id="TIGR00121">
    <property type="entry name" value="birA_ligase"/>
    <property type="match status" value="1"/>
</dbReference>
<name>A0A7D4Q8P6_9MICO</name>